<protein>
    <submittedName>
        <fullName evidence="2">Uncharacterized protein</fullName>
    </submittedName>
</protein>
<organism evidence="2 3">
    <name type="scientific">Marasmius crinis-equi</name>
    <dbReference type="NCBI Taxonomy" id="585013"/>
    <lineage>
        <taxon>Eukaryota</taxon>
        <taxon>Fungi</taxon>
        <taxon>Dikarya</taxon>
        <taxon>Basidiomycota</taxon>
        <taxon>Agaricomycotina</taxon>
        <taxon>Agaricomycetes</taxon>
        <taxon>Agaricomycetidae</taxon>
        <taxon>Agaricales</taxon>
        <taxon>Marasmiineae</taxon>
        <taxon>Marasmiaceae</taxon>
        <taxon>Marasmius</taxon>
    </lineage>
</organism>
<accession>A0ABR3FS80</accession>
<feature type="compositionally biased region" description="Low complexity" evidence="1">
    <location>
        <begin position="175"/>
        <end position="196"/>
    </location>
</feature>
<name>A0ABR3FS80_9AGAR</name>
<evidence type="ECO:0000313" key="3">
    <source>
        <dbReference type="Proteomes" id="UP001465976"/>
    </source>
</evidence>
<feature type="compositionally biased region" description="Basic residues" evidence="1">
    <location>
        <begin position="226"/>
        <end position="236"/>
    </location>
</feature>
<feature type="compositionally biased region" description="Polar residues" evidence="1">
    <location>
        <begin position="301"/>
        <end position="313"/>
    </location>
</feature>
<dbReference type="EMBL" id="JBAHYK010000122">
    <property type="protein sequence ID" value="KAL0578044.1"/>
    <property type="molecule type" value="Genomic_DNA"/>
</dbReference>
<proteinExistence type="predicted"/>
<feature type="compositionally biased region" description="Basic residues" evidence="1">
    <location>
        <begin position="647"/>
        <end position="659"/>
    </location>
</feature>
<comment type="caution">
    <text evidence="2">The sequence shown here is derived from an EMBL/GenBank/DDBJ whole genome shotgun (WGS) entry which is preliminary data.</text>
</comment>
<feature type="compositionally biased region" description="Acidic residues" evidence="1">
    <location>
        <begin position="362"/>
        <end position="378"/>
    </location>
</feature>
<gene>
    <name evidence="2" type="ORF">V5O48_003949</name>
</gene>
<feature type="compositionally biased region" description="Low complexity" evidence="1">
    <location>
        <begin position="99"/>
        <end position="122"/>
    </location>
</feature>
<reference evidence="2 3" key="1">
    <citation type="submission" date="2024-02" db="EMBL/GenBank/DDBJ databases">
        <title>A draft genome for the cacao thread blight pathogen Marasmius crinis-equi.</title>
        <authorList>
            <person name="Cohen S.P."/>
            <person name="Baruah I.K."/>
            <person name="Amoako-Attah I."/>
            <person name="Bukari Y."/>
            <person name="Meinhardt L.W."/>
            <person name="Bailey B.A."/>
        </authorList>
    </citation>
    <scope>NUCLEOTIDE SEQUENCE [LARGE SCALE GENOMIC DNA]</scope>
    <source>
        <strain evidence="2 3">GH-76</strain>
    </source>
</reference>
<evidence type="ECO:0000313" key="2">
    <source>
        <dbReference type="EMBL" id="KAL0578044.1"/>
    </source>
</evidence>
<feature type="compositionally biased region" description="Polar residues" evidence="1">
    <location>
        <begin position="379"/>
        <end position="390"/>
    </location>
</feature>
<evidence type="ECO:0000256" key="1">
    <source>
        <dbReference type="SAM" id="MobiDB-lite"/>
    </source>
</evidence>
<feature type="compositionally biased region" description="Acidic residues" evidence="1">
    <location>
        <begin position="246"/>
        <end position="258"/>
    </location>
</feature>
<sequence>MRNSTPLCSTPFAFLYSQYVKLLKMPRKRSASSPSSSAPARKRVQLDADAETDGDSPPPATPTPRKWGQAVGTSAKKGRFPTARLRESLAEGQYDDGTVSDSPLSSSVAVSAKPKAKVAPSVIEVSSDEEKTSKPVSKKSPTKRPQPTPVKSAASTKDGVRATPKKASAKAKVDVTVATPVKKAPAAKSSKSVVDSAHSDNEVSDDAPSLTPAKVVASSDKSPTKPAKKTRVRAKAPKSLSPVTQDEGEAEAEGDDEESPARNLKRLARARVDTTAAKPVKKPRIDTDAAESMEGVADSVASDTDTNNETHAPQSIVKREVLGSPVQLTQDRSKERSDTEELVDDEAEEESDDAQARTKDEEGSEEEAEDSFINDAVDENNQPLESQNEASDNEVQQDSDAVSVDEDRRAVGRSAVSKGKQKYTSPEPRGSSPPVTKQAPVPVKVNSNPNPNMKPECQHPDFAEYYSTLASPNLPPNVARMHPYGWMSGQRDEDVEGLDVEAVMHGCQVDELTRFRRSVTFASYQNVFQPGRVDLRQFSSECDCVRIRLDNGRGALSSVAVWLTTGVVNRSYLQFPYSPRSTGNDTRDGRTFKIVVTPSEQERHILDAVFGHLLRVRNYTGPVWESALSFQSQKPIADPQEDETPRSPRKSAFTKKKAVPIKTSTTQAGPSQAGSSQAGSSSSTGSFFQNLPPNRSFDDRIPVYDGRRCPSLSLKGFGFKERDWERLPDLPLYEQEVEEDALVTVGYTVTGWRARNANVPSVMFNALFVIVLANPTIPA</sequence>
<feature type="compositionally biased region" description="Low complexity" evidence="1">
    <location>
        <begin position="667"/>
        <end position="686"/>
    </location>
</feature>
<keyword evidence="3" id="KW-1185">Reference proteome</keyword>
<feature type="region of interest" description="Disordered" evidence="1">
    <location>
        <begin position="631"/>
        <end position="694"/>
    </location>
</feature>
<feature type="compositionally biased region" description="Acidic residues" evidence="1">
    <location>
        <begin position="340"/>
        <end position="353"/>
    </location>
</feature>
<feature type="compositionally biased region" description="Low complexity" evidence="1">
    <location>
        <begin position="440"/>
        <end position="451"/>
    </location>
</feature>
<dbReference type="Proteomes" id="UP001465976">
    <property type="component" value="Unassembled WGS sequence"/>
</dbReference>
<feature type="region of interest" description="Disordered" evidence="1">
    <location>
        <begin position="26"/>
        <end position="452"/>
    </location>
</feature>